<dbReference type="Proteomes" id="UP000504724">
    <property type="component" value="Chromosome"/>
</dbReference>
<dbReference type="Pfam" id="PF01288">
    <property type="entry name" value="HPPK"/>
    <property type="match status" value="1"/>
</dbReference>
<dbReference type="GO" id="GO:0005524">
    <property type="term" value="F:ATP binding"/>
    <property type="evidence" value="ECO:0007669"/>
    <property type="project" value="UniProtKB-KW"/>
</dbReference>
<evidence type="ECO:0000256" key="1">
    <source>
        <dbReference type="ARBA" id="ARBA00005051"/>
    </source>
</evidence>
<evidence type="ECO:0000259" key="13">
    <source>
        <dbReference type="PROSITE" id="PS00794"/>
    </source>
</evidence>
<dbReference type="GO" id="GO:0046654">
    <property type="term" value="P:tetrahydrofolate biosynthetic process"/>
    <property type="evidence" value="ECO:0007669"/>
    <property type="project" value="UniProtKB-UniPathway"/>
</dbReference>
<organism evidence="14 15">
    <name type="scientific">Thiomicrorhabdus xiamenensis</name>
    <dbReference type="NCBI Taxonomy" id="2739063"/>
    <lineage>
        <taxon>Bacteria</taxon>
        <taxon>Pseudomonadati</taxon>
        <taxon>Pseudomonadota</taxon>
        <taxon>Gammaproteobacteria</taxon>
        <taxon>Thiotrichales</taxon>
        <taxon>Piscirickettsiaceae</taxon>
        <taxon>Thiomicrorhabdus</taxon>
    </lineage>
</organism>
<dbReference type="InterPro" id="IPR035907">
    <property type="entry name" value="Hppk_sf"/>
</dbReference>
<gene>
    <name evidence="14" type="primary">folK</name>
    <name evidence="14" type="ORF">HQN79_08555</name>
</gene>
<comment type="function">
    <text evidence="10">Catalyzes the transfer of pyrophosphate from adenosine triphosphate (ATP) to 6-hydroxymethyl-7,8-dihydropterin, an enzymatic step in folate biosynthesis pathway.</text>
</comment>
<evidence type="ECO:0000256" key="11">
    <source>
        <dbReference type="ARBA" id="ARBA00029766"/>
    </source>
</evidence>
<keyword evidence="7 14" id="KW-0418">Kinase</keyword>
<feature type="domain" description="7,8-dihydro-6-hydroxymethylpterin-pyrophosphokinase" evidence="13">
    <location>
        <begin position="89"/>
        <end position="100"/>
    </location>
</feature>
<protein>
    <recommendedName>
        <fullName evidence="4">2-amino-4-hydroxy-6-hydroxymethyldihydropteridine pyrophosphokinase</fullName>
        <ecNumber evidence="3">2.7.6.3</ecNumber>
    </recommendedName>
    <alternativeName>
        <fullName evidence="11">6-hydroxymethyl-7,8-dihydropterin pyrophosphokinase</fullName>
    </alternativeName>
    <alternativeName>
        <fullName evidence="12">7,8-dihydro-6-hydroxymethylpterin-pyrophosphokinase</fullName>
    </alternativeName>
</protein>
<dbReference type="PANTHER" id="PTHR43071">
    <property type="entry name" value="2-AMINO-4-HYDROXY-6-HYDROXYMETHYLDIHYDROPTERIDINE PYROPHOSPHOKINASE"/>
    <property type="match status" value="1"/>
</dbReference>
<comment type="similarity">
    <text evidence="2">Belongs to the HPPK family.</text>
</comment>
<dbReference type="GO" id="GO:0003848">
    <property type="term" value="F:2-amino-4-hydroxy-6-hydroxymethyldihydropteridine diphosphokinase activity"/>
    <property type="evidence" value="ECO:0007669"/>
    <property type="project" value="UniProtKB-EC"/>
</dbReference>
<dbReference type="EMBL" id="CP054020">
    <property type="protein sequence ID" value="QKI89615.1"/>
    <property type="molecule type" value="Genomic_DNA"/>
</dbReference>
<keyword evidence="8" id="KW-0067">ATP-binding</keyword>
<accession>A0A7D4P5E3</accession>
<dbReference type="CDD" id="cd00483">
    <property type="entry name" value="HPPK"/>
    <property type="match status" value="1"/>
</dbReference>
<reference evidence="14 15" key="1">
    <citation type="submission" date="2020-05" db="EMBL/GenBank/DDBJ databases">
        <title>Thiomicrorhabdus sediminis sp.nov. and Thiomicrorhabdus xiamenensis sp.nov., novel sulfur-oxidizing bacteria isolated from coastal sediment.</title>
        <authorList>
            <person name="Liu X."/>
        </authorList>
    </citation>
    <scope>NUCLEOTIDE SEQUENCE [LARGE SCALE GENOMIC DNA]</scope>
    <source>
        <strain evidence="14 15">G2</strain>
    </source>
</reference>
<evidence type="ECO:0000256" key="3">
    <source>
        <dbReference type="ARBA" id="ARBA00013253"/>
    </source>
</evidence>
<keyword evidence="6" id="KW-0547">Nucleotide-binding</keyword>
<dbReference type="GO" id="GO:0016301">
    <property type="term" value="F:kinase activity"/>
    <property type="evidence" value="ECO:0007669"/>
    <property type="project" value="UniProtKB-KW"/>
</dbReference>
<proteinExistence type="inferred from homology"/>
<dbReference type="EC" id="2.7.6.3" evidence="3"/>
<evidence type="ECO:0000256" key="8">
    <source>
        <dbReference type="ARBA" id="ARBA00022840"/>
    </source>
</evidence>
<dbReference type="GO" id="GO:0046656">
    <property type="term" value="P:folic acid biosynthetic process"/>
    <property type="evidence" value="ECO:0007669"/>
    <property type="project" value="UniProtKB-KW"/>
</dbReference>
<keyword evidence="5 14" id="KW-0808">Transferase</keyword>
<dbReference type="RefSeq" id="WP_173285602.1">
    <property type="nucleotide sequence ID" value="NZ_CP054020.1"/>
</dbReference>
<dbReference type="NCBIfam" id="TIGR01498">
    <property type="entry name" value="folK"/>
    <property type="match status" value="1"/>
</dbReference>
<sequence length="159" mass="17901">MAHRVFLGLGANLDQPAEQIRAALRALDSLPQSRVIKSSALYTSSPLGPQDQPDYVNAVCLLETQLAPDELLQQLQRLEIEQGRVKKRHWGERTIDLDILLYDDLQLQSEHLQIPHSQMHLRDFVLVPLAEIAPGILVPGRDKVEELIAGLQDSFLRTI</sequence>
<comment type="pathway">
    <text evidence="1">Cofactor biosynthesis; tetrahydrofolate biosynthesis; 2-amino-4-hydroxy-6-hydroxymethyl-7,8-dihydropteridine diphosphate from 7,8-dihydroneopterin triphosphate: step 4/4.</text>
</comment>
<evidence type="ECO:0000256" key="2">
    <source>
        <dbReference type="ARBA" id="ARBA00005810"/>
    </source>
</evidence>
<evidence type="ECO:0000256" key="4">
    <source>
        <dbReference type="ARBA" id="ARBA00016218"/>
    </source>
</evidence>
<dbReference type="InterPro" id="IPR000550">
    <property type="entry name" value="Hppk"/>
</dbReference>
<dbReference type="UniPathway" id="UPA00077">
    <property type="reaction ID" value="UER00155"/>
</dbReference>
<evidence type="ECO:0000256" key="6">
    <source>
        <dbReference type="ARBA" id="ARBA00022741"/>
    </source>
</evidence>
<evidence type="ECO:0000313" key="15">
    <source>
        <dbReference type="Proteomes" id="UP000504724"/>
    </source>
</evidence>
<evidence type="ECO:0000256" key="5">
    <source>
        <dbReference type="ARBA" id="ARBA00022679"/>
    </source>
</evidence>
<dbReference type="PANTHER" id="PTHR43071:SF1">
    <property type="entry name" value="2-AMINO-4-HYDROXY-6-HYDROXYMETHYLDIHYDROPTERIDINE PYROPHOSPHOKINASE"/>
    <property type="match status" value="1"/>
</dbReference>
<evidence type="ECO:0000256" key="10">
    <source>
        <dbReference type="ARBA" id="ARBA00029409"/>
    </source>
</evidence>
<evidence type="ECO:0000256" key="9">
    <source>
        <dbReference type="ARBA" id="ARBA00022909"/>
    </source>
</evidence>
<keyword evidence="15" id="KW-1185">Reference proteome</keyword>
<dbReference type="Gene3D" id="3.30.70.560">
    <property type="entry name" value="7,8-Dihydro-6-hydroxymethylpterin-pyrophosphokinase HPPK"/>
    <property type="match status" value="1"/>
</dbReference>
<dbReference type="SUPFAM" id="SSF55083">
    <property type="entry name" value="6-hydroxymethyl-7,8-dihydropterin pyrophosphokinase, HPPK"/>
    <property type="match status" value="1"/>
</dbReference>
<evidence type="ECO:0000256" key="12">
    <source>
        <dbReference type="ARBA" id="ARBA00033413"/>
    </source>
</evidence>
<dbReference type="AlphaFoldDB" id="A0A7D4P5E3"/>
<evidence type="ECO:0000256" key="7">
    <source>
        <dbReference type="ARBA" id="ARBA00022777"/>
    </source>
</evidence>
<evidence type="ECO:0000313" key="14">
    <source>
        <dbReference type="EMBL" id="QKI89615.1"/>
    </source>
</evidence>
<dbReference type="KEGG" id="txa:HQN79_08555"/>
<keyword evidence="9" id="KW-0289">Folate biosynthesis</keyword>
<name>A0A7D4P5E3_9GAMM</name>
<dbReference type="PROSITE" id="PS00794">
    <property type="entry name" value="HPPK"/>
    <property type="match status" value="1"/>
</dbReference>